<feature type="region of interest" description="Disordered" evidence="1">
    <location>
        <begin position="1"/>
        <end position="21"/>
    </location>
</feature>
<feature type="region of interest" description="Disordered" evidence="1">
    <location>
        <begin position="42"/>
        <end position="95"/>
    </location>
</feature>
<dbReference type="RefSeq" id="XP_009050486.1">
    <property type="nucleotide sequence ID" value="XM_009052238.1"/>
</dbReference>
<dbReference type="InterPro" id="IPR021859">
    <property type="entry name" value="XTBD"/>
</dbReference>
<dbReference type="SUPFAM" id="SSF82708">
    <property type="entry name" value="R3H domain"/>
    <property type="match status" value="1"/>
</dbReference>
<feature type="domain" description="G-patch" evidence="2">
    <location>
        <begin position="304"/>
        <end position="349"/>
    </location>
</feature>
<dbReference type="PROSITE" id="PS51827">
    <property type="entry name" value="XTBD"/>
    <property type="match status" value="1"/>
</dbReference>
<dbReference type="OrthoDB" id="2359216at2759"/>
<evidence type="ECO:0000313" key="5">
    <source>
        <dbReference type="EMBL" id="ESO98857.1"/>
    </source>
</evidence>
<dbReference type="EMBL" id="KB201205">
    <property type="protein sequence ID" value="ESO98857.1"/>
    <property type="molecule type" value="Genomic_DNA"/>
</dbReference>
<evidence type="ECO:0000313" key="6">
    <source>
        <dbReference type="Proteomes" id="UP000030746"/>
    </source>
</evidence>
<dbReference type="Gene3D" id="3.30.1370.50">
    <property type="entry name" value="R3H-like domain"/>
    <property type="match status" value="1"/>
</dbReference>
<feature type="compositionally biased region" description="Basic residues" evidence="1">
    <location>
        <begin position="73"/>
        <end position="84"/>
    </location>
</feature>
<name>V4ANW1_LOTGI</name>
<dbReference type="HOGENOM" id="CLU_612937_0_0_1"/>
<evidence type="ECO:0008006" key="7">
    <source>
        <dbReference type="Google" id="ProtNLM"/>
    </source>
</evidence>
<feature type="domain" description="R3H" evidence="3">
    <location>
        <begin position="349"/>
        <end position="417"/>
    </location>
</feature>
<feature type="compositionally biased region" description="Basic and acidic residues" evidence="1">
    <location>
        <begin position="43"/>
        <end position="55"/>
    </location>
</feature>
<dbReference type="InterPro" id="IPR036867">
    <property type="entry name" value="R3H_dom_sf"/>
</dbReference>
<organism evidence="5 6">
    <name type="scientific">Lottia gigantea</name>
    <name type="common">Giant owl limpet</name>
    <dbReference type="NCBI Taxonomy" id="225164"/>
    <lineage>
        <taxon>Eukaryota</taxon>
        <taxon>Metazoa</taxon>
        <taxon>Spiralia</taxon>
        <taxon>Lophotrochozoa</taxon>
        <taxon>Mollusca</taxon>
        <taxon>Gastropoda</taxon>
        <taxon>Patellogastropoda</taxon>
        <taxon>Lottioidea</taxon>
        <taxon>Lottiidae</taxon>
        <taxon>Lottia</taxon>
    </lineage>
</organism>
<dbReference type="InterPro" id="IPR001374">
    <property type="entry name" value="R3H_dom"/>
</dbReference>
<dbReference type="SMART" id="SM00393">
    <property type="entry name" value="R3H"/>
    <property type="match status" value="1"/>
</dbReference>
<dbReference type="PANTHER" id="PTHR48430:SF1">
    <property type="entry name" value="PARTNER OF XRN-2 PROTEIN 1"/>
    <property type="match status" value="1"/>
</dbReference>
<dbReference type="Proteomes" id="UP000030746">
    <property type="component" value="Unassembled WGS sequence"/>
</dbReference>
<dbReference type="PROSITE" id="PS50174">
    <property type="entry name" value="G_PATCH"/>
    <property type="match status" value="1"/>
</dbReference>
<dbReference type="Pfam" id="PF01424">
    <property type="entry name" value="R3H"/>
    <property type="match status" value="1"/>
</dbReference>
<dbReference type="InterPro" id="IPR000467">
    <property type="entry name" value="G_patch_dom"/>
</dbReference>
<dbReference type="SMART" id="SM00443">
    <property type="entry name" value="G_patch"/>
    <property type="match status" value="1"/>
</dbReference>
<accession>V4ANW1</accession>
<reference evidence="5 6" key="1">
    <citation type="journal article" date="2013" name="Nature">
        <title>Insights into bilaterian evolution from three spiralian genomes.</title>
        <authorList>
            <person name="Simakov O."/>
            <person name="Marletaz F."/>
            <person name="Cho S.J."/>
            <person name="Edsinger-Gonzales E."/>
            <person name="Havlak P."/>
            <person name="Hellsten U."/>
            <person name="Kuo D.H."/>
            <person name="Larsson T."/>
            <person name="Lv J."/>
            <person name="Arendt D."/>
            <person name="Savage R."/>
            <person name="Osoegawa K."/>
            <person name="de Jong P."/>
            <person name="Grimwood J."/>
            <person name="Chapman J.A."/>
            <person name="Shapiro H."/>
            <person name="Aerts A."/>
            <person name="Otillar R.P."/>
            <person name="Terry A.Y."/>
            <person name="Boore J.L."/>
            <person name="Grigoriev I.V."/>
            <person name="Lindberg D.R."/>
            <person name="Seaver E.C."/>
            <person name="Weisblat D.A."/>
            <person name="Putnam N.H."/>
            <person name="Rokhsar D.S."/>
        </authorList>
    </citation>
    <scope>NUCLEOTIDE SEQUENCE [LARGE SCALE GENOMIC DNA]</scope>
</reference>
<dbReference type="Pfam" id="PF01585">
    <property type="entry name" value="G-patch"/>
    <property type="match status" value="1"/>
</dbReference>
<evidence type="ECO:0000259" key="2">
    <source>
        <dbReference type="PROSITE" id="PS50174"/>
    </source>
</evidence>
<dbReference type="GO" id="GO:0003676">
    <property type="term" value="F:nucleic acid binding"/>
    <property type="evidence" value="ECO:0007669"/>
    <property type="project" value="UniProtKB-UniRule"/>
</dbReference>
<dbReference type="AlphaFoldDB" id="V4ANW1"/>
<dbReference type="OMA" id="FMLAHKD"/>
<dbReference type="PANTHER" id="PTHR48430">
    <property type="entry name" value="PARTNER OF XRN-2 PROTEIN 1"/>
    <property type="match status" value="1"/>
</dbReference>
<feature type="domain" description="XRN2-binding (XTBD)" evidence="4">
    <location>
        <begin position="99"/>
        <end position="186"/>
    </location>
</feature>
<dbReference type="Pfam" id="PF11952">
    <property type="entry name" value="XTBD"/>
    <property type="match status" value="1"/>
</dbReference>
<proteinExistence type="predicted"/>
<dbReference type="GeneID" id="20231003"/>
<dbReference type="PROSITE" id="PS51061">
    <property type="entry name" value="R3H"/>
    <property type="match status" value="1"/>
</dbReference>
<gene>
    <name evidence="5" type="ORF">LOTGIDRAFT_113738</name>
</gene>
<keyword evidence="6" id="KW-1185">Reference proteome</keyword>
<dbReference type="CTD" id="20231003"/>
<protein>
    <recommendedName>
        <fullName evidence="7">NF-kappa-B-repressing factor</fullName>
    </recommendedName>
</protein>
<dbReference type="KEGG" id="lgi:LOTGIDRAFT_113738"/>
<evidence type="ECO:0000259" key="4">
    <source>
        <dbReference type="PROSITE" id="PS51827"/>
    </source>
</evidence>
<evidence type="ECO:0000256" key="1">
    <source>
        <dbReference type="SAM" id="MobiDB-lite"/>
    </source>
</evidence>
<evidence type="ECO:0000259" key="3">
    <source>
        <dbReference type="PROSITE" id="PS51061"/>
    </source>
</evidence>
<sequence>MPKKKIKENRTNDPGFWAAGPNSRIKFKVDIEEGTWLHPSEIIQDKTKAGDDKGVVKSKKRKSLEEEVPVPTKSKKRKLKKKKKNSQELHTQNTGIEDVEQLRDEYESNTEWNIRRSFLTEHMETMTLDRLICLSKCFINYEIYGNIYPKEVMLMLTNMKAAIADVIPDRKERLKSQYEVEFVKPAKPESKISDAFTLENLEKSKPDSNCISKFFEACQKVKIELRKINEHLKDFYFRELNDESFDFPLNCMHQTCAFLKVNICWTMKYKTIVDADNDMLSKDSVMEDKEKVSNEIEHGKKLGDSNIGSKLMKKMGWSGGGIGKNQQGRAEPVLINKVVERSGLGADGKSSQKELKNVVFKIVNDYYHSNDDTDIAFAPDFSSFERKVIHDACRKFGLKSKSYGSGDDRYLVISRQRTPQELYQYVLSKGGETHKYKLIPPLLPEFK</sequence>